<dbReference type="PANTHER" id="PTHR15874:SF1">
    <property type="entry name" value="NUCLEOLAR AND SPINDLE-ASSOCIATED PROTEIN 1"/>
    <property type="match status" value="1"/>
</dbReference>
<evidence type="ECO:0000256" key="11">
    <source>
        <dbReference type="ARBA" id="ARBA00023306"/>
    </source>
</evidence>
<evidence type="ECO:0000313" key="13">
    <source>
        <dbReference type="Ensembl" id="ENSACDP00005010568.1"/>
    </source>
</evidence>
<keyword evidence="14" id="KW-1185">Reference proteome</keyword>
<keyword evidence="4" id="KW-0963">Cytoplasm</keyword>
<evidence type="ECO:0000256" key="9">
    <source>
        <dbReference type="ARBA" id="ARBA00023212"/>
    </source>
</evidence>
<evidence type="ECO:0000256" key="12">
    <source>
        <dbReference type="SAM" id="MobiDB-lite"/>
    </source>
</evidence>
<dbReference type="AlphaFoldDB" id="A0A8B9DRR5"/>
<evidence type="ECO:0008006" key="15">
    <source>
        <dbReference type="Google" id="ProtNLM"/>
    </source>
</evidence>
<comment type="subcellular location">
    <subcellularLocation>
        <location evidence="2">Cytoplasm</location>
        <location evidence="2">Cytoskeleton</location>
        <location evidence="2">Spindle</location>
    </subcellularLocation>
    <subcellularLocation>
        <location evidence="1">Nucleus</location>
    </subcellularLocation>
</comment>
<feature type="region of interest" description="Disordered" evidence="12">
    <location>
        <begin position="387"/>
        <end position="415"/>
    </location>
</feature>
<keyword evidence="8" id="KW-0238">DNA-binding</keyword>
<evidence type="ECO:0000256" key="7">
    <source>
        <dbReference type="ARBA" id="ARBA00022776"/>
    </source>
</evidence>
<name>A0A8B9DRR5_ANSCY</name>
<dbReference type="PANTHER" id="PTHR15874">
    <property type="entry name" value="NUCLEOLAR AND SPINDLE-ASSOCIATED PROTEIN 1"/>
    <property type="match status" value="1"/>
</dbReference>
<feature type="compositionally biased region" description="Polar residues" evidence="12">
    <location>
        <begin position="568"/>
        <end position="579"/>
    </location>
</feature>
<protein>
    <recommendedName>
        <fullName evidence="15">Nucleolar and spindle-associated protein 1</fullName>
    </recommendedName>
</protein>
<evidence type="ECO:0000256" key="2">
    <source>
        <dbReference type="ARBA" id="ARBA00004186"/>
    </source>
</evidence>
<feature type="region of interest" description="Disordered" evidence="12">
    <location>
        <begin position="178"/>
        <end position="205"/>
    </location>
</feature>
<accession>A0A8B9DRR5</accession>
<reference evidence="13" key="1">
    <citation type="submission" date="2025-08" db="UniProtKB">
        <authorList>
            <consortium name="Ensembl"/>
        </authorList>
    </citation>
    <scope>IDENTIFICATION</scope>
</reference>
<feature type="compositionally biased region" description="Basic and acidic residues" evidence="12">
    <location>
        <begin position="293"/>
        <end position="313"/>
    </location>
</feature>
<keyword evidence="11" id="KW-0131">Cell cycle</keyword>
<keyword evidence="7" id="KW-0498">Mitosis</keyword>
<evidence type="ECO:0000256" key="4">
    <source>
        <dbReference type="ARBA" id="ARBA00022490"/>
    </source>
</evidence>
<comment type="similarity">
    <text evidence="3">Belongs to the NUSAP family.</text>
</comment>
<keyword evidence="6" id="KW-0493">Microtubule</keyword>
<dbReference type="GO" id="GO:0040001">
    <property type="term" value="P:establishment of mitotic spindle localization"/>
    <property type="evidence" value="ECO:0007669"/>
    <property type="project" value="InterPro"/>
</dbReference>
<dbReference type="Proteomes" id="UP000694521">
    <property type="component" value="Unplaced"/>
</dbReference>
<sequence>MTPLMCGSWNSRHSCRRTAIFSRPAPERAAPPSPPRDWSALGESALLLGGRGVNPRCRERASQRPLKQRLARLKKPARRRPRRYWWLPLPRARPLLPAQPMAARGGRVRTAWGGGGAWAAVEREIRSAAVGAAAAMALPALQRLESLKYAELQQLAKAAGLKANLRGDKLLKALKQHFQGRKEENENMDAERSASASMNSDELSCQKEFKPDPACFVTKRCKEKKATRKKKNSSEEIKTSEETTGLSAEKEEHSEMKENEVPHGEHEKGQMVFQNEEPVIKKRAIENPGMATGEKDQPEKTSIKSTGVERDIHPAGGKIPLYVGRASRSGKTGMKATTPNFKKLHEAHFKKMESIADYIERKKKMIENCSSSLNEVKVLAKKSNHLRASEKGLPHSNSKKHTAGKTFLFSPNPERGRLSATCTPSNLRRSPRSLLNTASQSILSRKSSFNPSVLSTTKMNVRFSEATKDNEHKRSLTKTPSRMSPYLEFCTPDSQKSCKLLSRKDSKKDTRNNDLAASKVVTPFKFAAHSAEPTSTKKTFDLKASLSRPLRYQPHKGRLKPWGESKENTAINKSVSRNISSRKKDYKQPHLQTREERREKHEQERKKKKAQVLGNRRGLSVG</sequence>
<dbReference type="GO" id="GO:0000281">
    <property type="term" value="P:mitotic cytokinesis"/>
    <property type="evidence" value="ECO:0007669"/>
    <property type="project" value="InterPro"/>
</dbReference>
<feature type="compositionally biased region" description="Basic residues" evidence="12">
    <location>
        <begin position="220"/>
        <end position="231"/>
    </location>
</feature>
<dbReference type="GO" id="GO:0005874">
    <property type="term" value="C:microtubule"/>
    <property type="evidence" value="ECO:0007669"/>
    <property type="project" value="UniProtKB-KW"/>
</dbReference>
<feature type="region of interest" description="Disordered" evidence="12">
    <location>
        <begin position="220"/>
        <end position="339"/>
    </location>
</feature>
<keyword evidence="5" id="KW-0132">Cell division</keyword>
<proteinExistence type="inferred from homology"/>
<evidence type="ECO:0000256" key="1">
    <source>
        <dbReference type="ARBA" id="ARBA00004123"/>
    </source>
</evidence>
<keyword evidence="9" id="KW-0206">Cytoskeleton</keyword>
<evidence type="ECO:0000256" key="6">
    <source>
        <dbReference type="ARBA" id="ARBA00022701"/>
    </source>
</evidence>
<dbReference type="GO" id="GO:0003677">
    <property type="term" value="F:DNA binding"/>
    <property type="evidence" value="ECO:0007669"/>
    <property type="project" value="UniProtKB-KW"/>
</dbReference>
<evidence type="ECO:0000313" key="14">
    <source>
        <dbReference type="Proteomes" id="UP000694521"/>
    </source>
</evidence>
<feature type="region of interest" description="Disordered" evidence="12">
    <location>
        <begin position="547"/>
        <end position="622"/>
    </location>
</feature>
<evidence type="ECO:0000256" key="10">
    <source>
        <dbReference type="ARBA" id="ARBA00023242"/>
    </source>
</evidence>
<organism evidence="13 14">
    <name type="scientific">Anser cygnoides</name>
    <name type="common">Swan goose</name>
    <dbReference type="NCBI Taxonomy" id="8845"/>
    <lineage>
        <taxon>Eukaryota</taxon>
        <taxon>Metazoa</taxon>
        <taxon>Chordata</taxon>
        <taxon>Craniata</taxon>
        <taxon>Vertebrata</taxon>
        <taxon>Euteleostomi</taxon>
        <taxon>Archelosauria</taxon>
        <taxon>Archosauria</taxon>
        <taxon>Dinosauria</taxon>
        <taxon>Saurischia</taxon>
        <taxon>Theropoda</taxon>
        <taxon>Coelurosauria</taxon>
        <taxon>Aves</taxon>
        <taxon>Neognathae</taxon>
        <taxon>Galloanserae</taxon>
        <taxon>Anseriformes</taxon>
        <taxon>Anatidae</taxon>
        <taxon>Anserinae</taxon>
        <taxon>Anser</taxon>
    </lineage>
</organism>
<dbReference type="GO" id="GO:0072686">
    <property type="term" value="C:mitotic spindle"/>
    <property type="evidence" value="ECO:0007669"/>
    <property type="project" value="TreeGrafter"/>
</dbReference>
<dbReference type="Pfam" id="PF16006">
    <property type="entry name" value="NUSAP"/>
    <property type="match status" value="1"/>
</dbReference>
<reference evidence="13" key="2">
    <citation type="submission" date="2025-09" db="UniProtKB">
        <authorList>
            <consortium name="Ensembl"/>
        </authorList>
    </citation>
    <scope>IDENTIFICATION</scope>
</reference>
<feature type="compositionally biased region" description="Basic and acidic residues" evidence="12">
    <location>
        <begin position="582"/>
        <end position="605"/>
    </location>
</feature>
<feature type="compositionally biased region" description="Basic and acidic residues" evidence="12">
    <location>
        <begin position="248"/>
        <end position="269"/>
    </location>
</feature>
<feature type="compositionally biased region" description="Basic and acidic residues" evidence="12">
    <location>
        <begin position="232"/>
        <end position="241"/>
    </location>
</feature>
<feature type="compositionally biased region" description="Polar residues" evidence="12">
    <location>
        <begin position="194"/>
        <end position="203"/>
    </location>
</feature>
<dbReference type="Ensembl" id="ENSACDT00005012663.1">
    <property type="protein sequence ID" value="ENSACDP00005010568.1"/>
    <property type="gene ID" value="ENSACDG00005007696.1"/>
</dbReference>
<evidence type="ECO:0000256" key="3">
    <source>
        <dbReference type="ARBA" id="ARBA00009702"/>
    </source>
</evidence>
<dbReference type="InterPro" id="IPR026756">
    <property type="entry name" value="NuSAP"/>
</dbReference>
<dbReference type="GO" id="GO:0005730">
    <property type="term" value="C:nucleolus"/>
    <property type="evidence" value="ECO:0007669"/>
    <property type="project" value="TreeGrafter"/>
</dbReference>
<evidence type="ECO:0000256" key="8">
    <source>
        <dbReference type="ARBA" id="ARBA00023125"/>
    </source>
</evidence>
<dbReference type="GO" id="GO:0007076">
    <property type="term" value="P:mitotic chromosome condensation"/>
    <property type="evidence" value="ECO:0007669"/>
    <property type="project" value="TreeGrafter"/>
</dbReference>
<keyword evidence="10" id="KW-0539">Nucleus</keyword>
<evidence type="ECO:0000256" key="5">
    <source>
        <dbReference type="ARBA" id="ARBA00022618"/>
    </source>
</evidence>
<feature type="compositionally biased region" description="Basic and acidic residues" evidence="12">
    <location>
        <begin position="180"/>
        <end position="192"/>
    </location>
</feature>
<dbReference type="GO" id="GO:0008017">
    <property type="term" value="F:microtubule binding"/>
    <property type="evidence" value="ECO:0007669"/>
    <property type="project" value="TreeGrafter"/>
</dbReference>